<evidence type="ECO:0000256" key="2">
    <source>
        <dbReference type="SAM" id="Phobius"/>
    </source>
</evidence>
<dbReference type="EMBL" id="CP019607">
    <property type="protein sequence ID" value="AQP51489.1"/>
    <property type="molecule type" value="Genomic_DNA"/>
</dbReference>
<evidence type="ECO:0000313" key="3">
    <source>
        <dbReference type="EMBL" id="AQP51489.1"/>
    </source>
</evidence>
<reference evidence="3 4" key="1">
    <citation type="journal article" date="2008" name="Int. J. Syst. Evol. Microbiol.">
        <title>Tessaracoccus flavescens sp. nov., isolated from marine sediment.</title>
        <authorList>
            <person name="Lee D.W."/>
            <person name="Lee S.D."/>
        </authorList>
    </citation>
    <scope>NUCLEOTIDE SEQUENCE [LARGE SCALE GENOMIC DNA]</scope>
    <source>
        <strain evidence="3 4">SST-39T</strain>
    </source>
</reference>
<feature type="transmembrane region" description="Helical" evidence="2">
    <location>
        <begin position="42"/>
        <end position="60"/>
    </location>
</feature>
<protein>
    <submittedName>
        <fullName evidence="3">Uncharacterized protein</fullName>
    </submittedName>
</protein>
<accession>A0A1Q2CZC1</accession>
<feature type="compositionally biased region" description="Basic and acidic residues" evidence="1">
    <location>
        <begin position="1"/>
        <end position="10"/>
    </location>
</feature>
<feature type="region of interest" description="Disordered" evidence="1">
    <location>
        <begin position="1"/>
        <end position="30"/>
    </location>
</feature>
<gene>
    <name evidence="3" type="ORF">BW733_12380</name>
</gene>
<keyword evidence="2" id="KW-0812">Transmembrane</keyword>
<sequence length="81" mass="8443">MTDVADRRSSADVSTAGAPDLGNFPRLGAVTHQPPRSAPAMGLIRLLAALFAAGSVVWAASHYRGLILRHSAHEADPRGQG</sequence>
<dbReference type="AlphaFoldDB" id="A0A1Q2CZC1"/>
<evidence type="ECO:0000313" key="4">
    <source>
        <dbReference type="Proteomes" id="UP000188235"/>
    </source>
</evidence>
<organism evidence="3 4">
    <name type="scientific">Tessaracoccus flavescens</name>
    <dbReference type="NCBI Taxonomy" id="399497"/>
    <lineage>
        <taxon>Bacteria</taxon>
        <taxon>Bacillati</taxon>
        <taxon>Actinomycetota</taxon>
        <taxon>Actinomycetes</taxon>
        <taxon>Propionibacteriales</taxon>
        <taxon>Propionibacteriaceae</taxon>
        <taxon>Tessaracoccus</taxon>
    </lineage>
</organism>
<proteinExistence type="predicted"/>
<keyword evidence="2" id="KW-0472">Membrane</keyword>
<dbReference type="Proteomes" id="UP000188235">
    <property type="component" value="Chromosome"/>
</dbReference>
<dbReference type="KEGG" id="tfa:BW733_12380"/>
<evidence type="ECO:0000256" key="1">
    <source>
        <dbReference type="SAM" id="MobiDB-lite"/>
    </source>
</evidence>
<name>A0A1Q2CZC1_9ACTN</name>
<keyword evidence="2" id="KW-1133">Transmembrane helix</keyword>
<dbReference type="STRING" id="399497.BW733_12380"/>
<keyword evidence="4" id="KW-1185">Reference proteome</keyword>